<evidence type="ECO:0000313" key="1">
    <source>
        <dbReference type="EMBL" id="KAL0476661.1"/>
    </source>
</evidence>
<comment type="caution">
    <text evidence="1">The sequence shown here is derived from an EMBL/GenBank/DDBJ whole genome shotgun (WGS) entry which is preliminary data.</text>
</comment>
<dbReference type="Proteomes" id="UP001431209">
    <property type="component" value="Unassembled WGS sequence"/>
</dbReference>
<dbReference type="EMBL" id="JAOPGA020000078">
    <property type="protein sequence ID" value="KAL0476661.1"/>
    <property type="molecule type" value="Genomic_DNA"/>
</dbReference>
<evidence type="ECO:0000313" key="2">
    <source>
        <dbReference type="Proteomes" id="UP001431209"/>
    </source>
</evidence>
<sequence>MGSSLSKKKHSYPVEQPKTFHEHMICRNKMSISSTELFKGDDIGHIYLSRPNPHTAHVNLISQAKGVSYLGDLPTLDVNTEGFVVSSSQYITTNPSRTGFILYDLPSEARVILFSKVKHIKHLQVYKSRFVVFSDEYKGARIYIYDLMTRQTLRVICIPKAEGINCMQVLMDGAIAVIPRFPMQLVKKVMHIYDPNTGDRIIKINTIGYVTSVSQLDNDLIATLEYGEVRILNFRRKQYYKSTAKAWNASHVFALKPNVVCVRTNNKYCLYEWTGHFLLQFCIIDDVVEIQRINQNMFLLFESTSRVNFRLMKVHTLSHCLNKHQLLKLQHQNVFCDVRICTKDSN</sequence>
<proteinExistence type="predicted"/>
<accession>A0AAW2YI56</accession>
<organism evidence="1 2">
    <name type="scientific">Acrasis kona</name>
    <dbReference type="NCBI Taxonomy" id="1008807"/>
    <lineage>
        <taxon>Eukaryota</taxon>
        <taxon>Discoba</taxon>
        <taxon>Heterolobosea</taxon>
        <taxon>Tetramitia</taxon>
        <taxon>Eutetramitia</taxon>
        <taxon>Acrasidae</taxon>
        <taxon>Acrasis</taxon>
    </lineage>
</organism>
<keyword evidence="2" id="KW-1185">Reference proteome</keyword>
<reference evidence="1 2" key="1">
    <citation type="submission" date="2024-03" db="EMBL/GenBank/DDBJ databases">
        <title>The Acrasis kona genome and developmental transcriptomes reveal deep origins of eukaryotic multicellular pathways.</title>
        <authorList>
            <person name="Sheikh S."/>
            <person name="Fu C.-J."/>
            <person name="Brown M.W."/>
            <person name="Baldauf S.L."/>
        </authorList>
    </citation>
    <scope>NUCLEOTIDE SEQUENCE [LARGE SCALE GENOMIC DNA]</scope>
    <source>
        <strain evidence="1 2">ATCC MYA-3509</strain>
    </source>
</reference>
<name>A0AAW2YI56_9EUKA</name>
<protein>
    <submittedName>
        <fullName evidence="1">Uncharacterized protein</fullName>
    </submittedName>
</protein>
<dbReference type="SUPFAM" id="SSF69322">
    <property type="entry name" value="Tricorn protease domain 2"/>
    <property type="match status" value="1"/>
</dbReference>
<dbReference type="AlphaFoldDB" id="A0AAW2YI56"/>
<gene>
    <name evidence="1" type="ORF">AKO1_006138</name>
</gene>